<dbReference type="InterPro" id="IPR029063">
    <property type="entry name" value="SAM-dependent_MTases_sf"/>
</dbReference>
<dbReference type="EMBL" id="UINC01081069">
    <property type="protein sequence ID" value="SVC24589.1"/>
    <property type="molecule type" value="Genomic_DNA"/>
</dbReference>
<organism evidence="1">
    <name type="scientific">marine metagenome</name>
    <dbReference type="NCBI Taxonomy" id="408172"/>
    <lineage>
        <taxon>unclassified sequences</taxon>
        <taxon>metagenomes</taxon>
        <taxon>ecological metagenomes</taxon>
    </lineage>
</organism>
<evidence type="ECO:0000313" key="1">
    <source>
        <dbReference type="EMBL" id="SVC24589.1"/>
    </source>
</evidence>
<sequence>WLDRFLKNKDKAKYLYNKEFVRMWEFYLASCSAGFKFRDLVVYQLQLVKNFTAPPSNRRNYIYQ</sequence>
<gene>
    <name evidence="1" type="ORF">METZ01_LOCUS277443</name>
</gene>
<evidence type="ECO:0008006" key="2">
    <source>
        <dbReference type="Google" id="ProtNLM"/>
    </source>
</evidence>
<accession>A0A382KK38</accession>
<name>A0A382KK38_9ZZZZ</name>
<reference evidence="1" key="1">
    <citation type="submission" date="2018-05" db="EMBL/GenBank/DDBJ databases">
        <authorList>
            <person name="Lanie J.A."/>
            <person name="Ng W.-L."/>
            <person name="Kazmierczak K.M."/>
            <person name="Andrzejewski T.M."/>
            <person name="Davidsen T.M."/>
            <person name="Wayne K.J."/>
            <person name="Tettelin H."/>
            <person name="Glass J.I."/>
            <person name="Rusch D."/>
            <person name="Podicherti R."/>
            <person name="Tsui H.-C.T."/>
            <person name="Winkler M.E."/>
        </authorList>
    </citation>
    <scope>NUCLEOTIDE SEQUENCE</scope>
</reference>
<dbReference type="Pfam" id="PF02353">
    <property type="entry name" value="CMAS"/>
    <property type="match status" value="1"/>
</dbReference>
<dbReference type="Gene3D" id="3.40.50.150">
    <property type="entry name" value="Vaccinia Virus protein VP39"/>
    <property type="match status" value="1"/>
</dbReference>
<feature type="non-terminal residue" evidence="1">
    <location>
        <position position="1"/>
    </location>
</feature>
<dbReference type="SUPFAM" id="SSF53335">
    <property type="entry name" value="S-adenosyl-L-methionine-dependent methyltransferases"/>
    <property type="match status" value="1"/>
</dbReference>
<protein>
    <recommendedName>
        <fullName evidence="2">Cyclopropane-fatty-acyl-phospholipid synthase</fullName>
    </recommendedName>
</protein>
<dbReference type="AlphaFoldDB" id="A0A382KK38"/>
<proteinExistence type="predicted"/>